<dbReference type="KEGG" id="bsd:BLASA_4980"/>
<protein>
    <recommendedName>
        <fullName evidence="2">DUF2399 domain-containing protein</fullName>
    </recommendedName>
</protein>
<dbReference type="EMBL" id="FO117623">
    <property type="protein sequence ID" value="CCG05754.1"/>
    <property type="molecule type" value="Genomic_DNA"/>
</dbReference>
<evidence type="ECO:0000256" key="1">
    <source>
        <dbReference type="SAM" id="MobiDB-lite"/>
    </source>
</evidence>
<name>H6RV35_BLASD</name>
<gene>
    <name evidence="3" type="ordered locus">BLASA_4980</name>
</gene>
<reference evidence="3 4" key="1">
    <citation type="journal article" date="2012" name="J. Bacteriol.">
        <title>Genome Sequence of Blastococcus saxobsidens DD2, a Stone-Inhabiting Bacterium.</title>
        <authorList>
            <person name="Chouaia B."/>
            <person name="Crotti E."/>
            <person name="Brusetti L."/>
            <person name="Daffonchio D."/>
            <person name="Essoussi I."/>
            <person name="Nouioui I."/>
            <person name="Sbissi I."/>
            <person name="Ghodhbane-Gtari F."/>
            <person name="Gtari M."/>
            <person name="Vacherie B."/>
            <person name="Barbe V."/>
            <person name="Medigue C."/>
            <person name="Gury J."/>
            <person name="Pujic P."/>
            <person name="Normand P."/>
        </authorList>
    </citation>
    <scope>NUCLEOTIDE SEQUENCE [LARGE SCALE GENOMIC DNA]</scope>
    <source>
        <strain evidence="3 4">DD2</strain>
    </source>
</reference>
<evidence type="ECO:0000259" key="2">
    <source>
        <dbReference type="Pfam" id="PF09664"/>
    </source>
</evidence>
<accession>H6RV35</accession>
<proteinExistence type="predicted"/>
<sequence length="72" mass="7554">MPIAAAGARLDGRQGGRALAGRPVDAGWDPTLTDAMTAYGQVVEEERVADVLVDDLDSRRTSGRPPRAIGHA</sequence>
<dbReference type="Pfam" id="PF09664">
    <property type="entry name" value="DUF2399"/>
    <property type="match status" value="1"/>
</dbReference>
<dbReference type="HOGENOM" id="CLU_2714324_0_0_11"/>
<feature type="region of interest" description="Disordered" evidence="1">
    <location>
        <begin position="1"/>
        <end position="26"/>
    </location>
</feature>
<organism evidence="3 4">
    <name type="scientific">Blastococcus saxobsidens (strain DD2)</name>
    <dbReference type="NCBI Taxonomy" id="1146883"/>
    <lineage>
        <taxon>Bacteria</taxon>
        <taxon>Bacillati</taxon>
        <taxon>Actinomycetota</taxon>
        <taxon>Actinomycetes</taxon>
        <taxon>Geodermatophilales</taxon>
        <taxon>Geodermatophilaceae</taxon>
        <taxon>Blastococcus</taxon>
    </lineage>
</organism>
<dbReference type="InterPro" id="IPR024465">
    <property type="entry name" value="DUF2399"/>
</dbReference>
<keyword evidence="4" id="KW-1185">Reference proteome</keyword>
<dbReference type="Proteomes" id="UP000007517">
    <property type="component" value="Chromosome"/>
</dbReference>
<feature type="domain" description="DUF2399" evidence="2">
    <location>
        <begin position="16"/>
        <end position="56"/>
    </location>
</feature>
<dbReference type="OrthoDB" id="8188786at2"/>
<reference evidence="4" key="2">
    <citation type="submission" date="2012-02" db="EMBL/GenBank/DDBJ databases">
        <title>Complete genome sequence of Blastococcus saxobsidens strain DD2.</title>
        <authorList>
            <person name="Genoscope."/>
        </authorList>
    </citation>
    <scope>NUCLEOTIDE SEQUENCE [LARGE SCALE GENOMIC DNA]</scope>
    <source>
        <strain evidence="4">DD2</strain>
    </source>
</reference>
<evidence type="ECO:0000313" key="3">
    <source>
        <dbReference type="EMBL" id="CCG05754.1"/>
    </source>
</evidence>
<dbReference type="AlphaFoldDB" id="H6RV35"/>
<evidence type="ECO:0000313" key="4">
    <source>
        <dbReference type="Proteomes" id="UP000007517"/>
    </source>
</evidence>
<dbReference type="RefSeq" id="WP_014378615.1">
    <property type="nucleotide sequence ID" value="NC_016943.1"/>
</dbReference>